<dbReference type="EMBL" id="RBXR01000001">
    <property type="protein sequence ID" value="RKT67604.1"/>
    <property type="molecule type" value="Genomic_DNA"/>
</dbReference>
<dbReference type="Proteomes" id="UP000272729">
    <property type="component" value="Unassembled WGS sequence"/>
</dbReference>
<gene>
    <name evidence="2" type="ORF">DFJ66_0780</name>
</gene>
<keyword evidence="3" id="KW-1185">Reference proteome</keyword>
<reference evidence="2 3" key="1">
    <citation type="submission" date="2018-10" db="EMBL/GenBank/DDBJ databases">
        <title>Sequencing the genomes of 1000 actinobacteria strains.</title>
        <authorList>
            <person name="Klenk H.-P."/>
        </authorList>
    </citation>
    <scope>NUCLEOTIDE SEQUENCE [LARGE SCALE GENOMIC DNA]</scope>
    <source>
        <strain evidence="2 3">DSM 43911</strain>
    </source>
</reference>
<sequence>MSRKRPTVPVKGPNWKPAAGFVTAFVLGVALAFLVSSWTSGPNATERRIAELQEAEARRDVEQIGALTDLARGTRDRLTPMVEGMAKAAPPDSSSGTVPSAEEVGKWRDAATAELRRYAETPSAGNGVNVARTALKTAVQQLAVAVGGFEAALDAPDPLRGRLVGLASEQRTLALRTWSVAALQLDVINIDAGRGHVHVQLPAGPNATPLDSEPEGSGRR</sequence>
<organism evidence="2 3">
    <name type="scientific">Saccharothrix variisporea</name>
    <dbReference type="NCBI Taxonomy" id="543527"/>
    <lineage>
        <taxon>Bacteria</taxon>
        <taxon>Bacillati</taxon>
        <taxon>Actinomycetota</taxon>
        <taxon>Actinomycetes</taxon>
        <taxon>Pseudonocardiales</taxon>
        <taxon>Pseudonocardiaceae</taxon>
        <taxon>Saccharothrix</taxon>
    </lineage>
</organism>
<comment type="caution">
    <text evidence="2">The sequence shown here is derived from an EMBL/GenBank/DDBJ whole genome shotgun (WGS) entry which is preliminary data.</text>
</comment>
<protein>
    <submittedName>
        <fullName evidence="2">Uncharacterized protein</fullName>
    </submittedName>
</protein>
<dbReference type="RefSeq" id="WP_121218022.1">
    <property type="nucleotide sequence ID" value="NZ_JBIUBA010000019.1"/>
</dbReference>
<evidence type="ECO:0000313" key="2">
    <source>
        <dbReference type="EMBL" id="RKT67604.1"/>
    </source>
</evidence>
<proteinExistence type="predicted"/>
<feature type="region of interest" description="Disordered" evidence="1">
    <location>
        <begin position="199"/>
        <end position="220"/>
    </location>
</feature>
<evidence type="ECO:0000256" key="1">
    <source>
        <dbReference type="SAM" id="MobiDB-lite"/>
    </source>
</evidence>
<dbReference type="OrthoDB" id="3690795at2"/>
<accession>A0A495X355</accession>
<evidence type="ECO:0000313" key="3">
    <source>
        <dbReference type="Proteomes" id="UP000272729"/>
    </source>
</evidence>
<dbReference type="AlphaFoldDB" id="A0A495X355"/>
<name>A0A495X355_9PSEU</name>